<sequence>MAVTAHVLLFPLGLPSDAPVILAYSAACGLLLAPFYFMGSRAGCMFVPLSQQIYRHQEQYGRPPDEQDPMIAQTKRLGIWMLLPRVLRLVLLGGTAYVGYRVGWELDFESQHFLLVVIWAAGVFASRGGFNRKSHIPRRNALMLAATVSAIAILMPAPLALFMTTTLIIDGLVGCVSLGIFQNPSMYSQQTMESIGVMRYLRSVPQDRLQE</sequence>
<feature type="transmembrane region" description="Helical" evidence="1">
    <location>
        <begin position="77"/>
        <end position="100"/>
    </location>
</feature>
<accession>A0A4V2XLV2</accession>
<keyword evidence="1" id="KW-0472">Membrane</keyword>
<keyword evidence="1" id="KW-0812">Transmembrane</keyword>
<dbReference type="RefSeq" id="WP_131942952.1">
    <property type="nucleotide sequence ID" value="NZ_SMJW01000164.1"/>
</dbReference>
<evidence type="ECO:0000313" key="2">
    <source>
        <dbReference type="EMBL" id="TDC11736.1"/>
    </source>
</evidence>
<keyword evidence="3" id="KW-1185">Reference proteome</keyword>
<dbReference type="EMBL" id="SMJW01000164">
    <property type="protein sequence ID" value="TDC11736.1"/>
    <property type="molecule type" value="Genomic_DNA"/>
</dbReference>
<evidence type="ECO:0000313" key="3">
    <source>
        <dbReference type="Proteomes" id="UP000295431"/>
    </source>
</evidence>
<keyword evidence="1" id="KW-1133">Transmembrane helix</keyword>
<feature type="transmembrane region" description="Helical" evidence="1">
    <location>
        <begin position="142"/>
        <end position="161"/>
    </location>
</feature>
<reference evidence="2 3" key="1">
    <citation type="submission" date="2019-03" db="EMBL/GenBank/DDBJ databases">
        <title>Draft genome sequences of novel Actinobacteria.</title>
        <authorList>
            <person name="Sahin N."/>
            <person name="Ay H."/>
            <person name="Saygin H."/>
        </authorList>
    </citation>
    <scope>NUCLEOTIDE SEQUENCE [LARGE SCALE GENOMIC DNA]</scope>
    <source>
        <strain evidence="2 3">DSM 45347</strain>
    </source>
</reference>
<gene>
    <name evidence="2" type="ORF">E1284_26990</name>
</gene>
<dbReference type="AlphaFoldDB" id="A0A4V2XLV2"/>
<protein>
    <submittedName>
        <fullName evidence="2">Uncharacterized protein</fullName>
    </submittedName>
</protein>
<proteinExistence type="predicted"/>
<name>A0A4V2XLV2_9ACTN</name>
<evidence type="ECO:0000256" key="1">
    <source>
        <dbReference type="SAM" id="Phobius"/>
    </source>
</evidence>
<comment type="caution">
    <text evidence="2">The sequence shown here is derived from an EMBL/GenBank/DDBJ whole genome shotgun (WGS) entry which is preliminary data.</text>
</comment>
<dbReference type="Proteomes" id="UP000295431">
    <property type="component" value="Unassembled WGS sequence"/>
</dbReference>
<feature type="transmembrane region" description="Helical" evidence="1">
    <location>
        <begin position="20"/>
        <end position="38"/>
    </location>
</feature>
<feature type="transmembrane region" description="Helical" evidence="1">
    <location>
        <begin position="112"/>
        <end position="130"/>
    </location>
</feature>
<organism evidence="2 3">
    <name type="scientific">Actinomadura bangladeshensis</name>
    <dbReference type="NCBI Taxonomy" id="453573"/>
    <lineage>
        <taxon>Bacteria</taxon>
        <taxon>Bacillati</taxon>
        <taxon>Actinomycetota</taxon>
        <taxon>Actinomycetes</taxon>
        <taxon>Streptosporangiales</taxon>
        <taxon>Thermomonosporaceae</taxon>
        <taxon>Actinomadura</taxon>
    </lineage>
</organism>